<comment type="caution">
    <text evidence="3">The sequence shown here is derived from an EMBL/GenBank/DDBJ whole genome shotgun (WGS) entry which is preliminary data.</text>
</comment>
<dbReference type="PANTHER" id="PTHR13009">
    <property type="entry name" value="HEAT SHOCK PROTEIN 90 HSP90 CO-CHAPERONE AHA-1"/>
    <property type="match status" value="1"/>
</dbReference>
<accession>A0AAV7YV46</accession>
<dbReference type="EMBL" id="JAOAOG010000274">
    <property type="protein sequence ID" value="KAJ6233781.1"/>
    <property type="molecule type" value="Genomic_DNA"/>
</dbReference>
<evidence type="ECO:0000313" key="5">
    <source>
        <dbReference type="Proteomes" id="UP001146793"/>
    </source>
</evidence>
<dbReference type="Proteomes" id="UP001146793">
    <property type="component" value="Unassembled WGS sequence"/>
</dbReference>
<dbReference type="SUPFAM" id="SSF103111">
    <property type="entry name" value="Activator of Hsp90 ATPase, Aha1"/>
    <property type="match status" value="1"/>
</dbReference>
<evidence type="ECO:0000313" key="3">
    <source>
        <dbReference type="EMBL" id="KAJ3433379.1"/>
    </source>
</evidence>
<dbReference type="GO" id="GO:0006457">
    <property type="term" value="P:protein folding"/>
    <property type="evidence" value="ECO:0007669"/>
    <property type="project" value="TreeGrafter"/>
</dbReference>
<reference evidence="4" key="1">
    <citation type="submission" date="2022-08" db="EMBL/GenBank/DDBJ databases">
        <title>Novel sulfate-reducing endosymbionts in the free-living metamonad Anaeramoeba.</title>
        <authorList>
            <person name="Jerlstrom-Hultqvist J."/>
            <person name="Cepicka I."/>
            <person name="Gallot-Lavallee L."/>
            <person name="Salas-Leiva D."/>
            <person name="Curtis B.A."/>
            <person name="Zahonova K."/>
            <person name="Pipaliya S."/>
            <person name="Dacks J."/>
            <person name="Roger A.J."/>
        </authorList>
    </citation>
    <scope>NUCLEOTIDE SEQUENCE</scope>
    <source>
        <strain evidence="4">Schooner1</strain>
    </source>
</reference>
<evidence type="ECO:0000313" key="6">
    <source>
        <dbReference type="Proteomes" id="UP001150062"/>
    </source>
</evidence>
<evidence type="ECO:0000256" key="1">
    <source>
        <dbReference type="ARBA" id="ARBA00006817"/>
    </source>
</evidence>
<comment type="similarity">
    <text evidence="1">Belongs to the AHA1 family.</text>
</comment>
<dbReference type="PANTHER" id="PTHR13009:SF22">
    <property type="entry name" value="LD43819P"/>
    <property type="match status" value="1"/>
</dbReference>
<dbReference type="Pfam" id="PF09229">
    <property type="entry name" value="Aha1_N"/>
    <property type="match status" value="1"/>
</dbReference>
<dbReference type="AlphaFoldDB" id="A0AAV7YV46"/>
<evidence type="ECO:0000313" key="4">
    <source>
        <dbReference type="EMBL" id="KAJ6233781.1"/>
    </source>
</evidence>
<dbReference type="GO" id="GO:0001671">
    <property type="term" value="F:ATPase activator activity"/>
    <property type="evidence" value="ECO:0007669"/>
    <property type="project" value="InterPro"/>
</dbReference>
<dbReference type="Gene3D" id="3.15.10.20">
    <property type="entry name" value="Activator of Hsp90 ATPase Aha1, N-terminal domain"/>
    <property type="match status" value="1"/>
</dbReference>
<reference evidence="3" key="2">
    <citation type="submission" date="2022-08" db="EMBL/GenBank/DDBJ databases">
        <title>Novel sulphate-reducing endosymbionts in the free-living metamonad Anaeramoeba.</title>
        <authorList>
            <person name="Jerlstrom-Hultqvist J."/>
            <person name="Cepicka I."/>
            <person name="Gallot-Lavallee L."/>
            <person name="Salas-Leiva D."/>
            <person name="Curtis B.A."/>
            <person name="Zahonova K."/>
            <person name="Pipaliya S."/>
            <person name="Dacks J."/>
            <person name="Roger A.J."/>
        </authorList>
    </citation>
    <scope>NUCLEOTIDE SEQUENCE</scope>
    <source>
        <strain evidence="3">Busselton2</strain>
    </source>
</reference>
<evidence type="ECO:0000259" key="2">
    <source>
        <dbReference type="SMART" id="SM01000"/>
    </source>
</evidence>
<dbReference type="Proteomes" id="UP001150062">
    <property type="component" value="Unassembled WGS sequence"/>
</dbReference>
<dbReference type="EMBL" id="JANTQA010000047">
    <property type="protein sequence ID" value="KAJ3433379.1"/>
    <property type="molecule type" value="Genomic_DNA"/>
</dbReference>
<dbReference type="GO" id="GO:0051087">
    <property type="term" value="F:protein-folding chaperone binding"/>
    <property type="evidence" value="ECO:0007669"/>
    <property type="project" value="InterPro"/>
</dbReference>
<dbReference type="SMART" id="SM01000">
    <property type="entry name" value="Aha1_N"/>
    <property type="match status" value="1"/>
</dbReference>
<proteinExistence type="inferred from homology"/>
<gene>
    <name evidence="3" type="ORF">M0812_22337</name>
    <name evidence="4" type="ORF">M0813_29642</name>
</gene>
<name>A0AAV7YV46_9EUKA</name>
<keyword evidence="6" id="KW-1185">Reference proteome</keyword>
<feature type="domain" description="Activator of Hsp90 ATPase AHSA1-like N-terminal" evidence="2">
    <location>
        <begin position="13"/>
        <end position="146"/>
    </location>
</feature>
<dbReference type="GO" id="GO:0005829">
    <property type="term" value="C:cytosol"/>
    <property type="evidence" value="ECO:0007669"/>
    <property type="project" value="TreeGrafter"/>
</dbReference>
<dbReference type="InterPro" id="IPR015310">
    <property type="entry name" value="AHSA1-like_N"/>
</dbReference>
<sequence>MSKWNVGGYHWEEINLNKWSKERLEDLLTTEDLDLGSFEGGIMKLKSAFVTGDAYINVRRGKRIPGWDLTLKVKVKGHILEEEKKKKKFNGTLEIRNVAEGEEEDEYIVNPTCEENLDTITDFLKKKVFPKVLEQIRVFIKELREK</sequence>
<organism evidence="3 5">
    <name type="scientific">Anaeramoeba flamelloides</name>
    <dbReference type="NCBI Taxonomy" id="1746091"/>
    <lineage>
        <taxon>Eukaryota</taxon>
        <taxon>Metamonada</taxon>
        <taxon>Anaeramoebidae</taxon>
        <taxon>Anaeramoeba</taxon>
    </lineage>
</organism>
<dbReference type="InterPro" id="IPR036338">
    <property type="entry name" value="Aha1"/>
</dbReference>
<protein>
    <recommendedName>
        <fullName evidence="2">Activator of Hsp90 ATPase AHSA1-like N-terminal domain-containing protein</fullName>
    </recommendedName>
</protein>